<feature type="compositionally biased region" description="Basic and acidic residues" evidence="1">
    <location>
        <begin position="20"/>
        <end position="39"/>
    </location>
</feature>
<sequence length="1226" mass="141467">MNSEEKRKKNANQNEDENKEPDKEERQEESKDEKKKNQSETEQTSSPDPKLINDQEGITNDSRPEEITYQSGNTIQAKTALTVEAIMNIQGHLKQSDQKLVDEQTSQYLTYLTSNVPAYTTTFGITDCSDFQLVPFYRTIDYTEDTSQQFPSLFCFNTFVNQYYDTDMTTFESKRYFEIFKDHPALLRSSETFPVNAYKVSVGWNGNSFAPEITDPTMIGDVSLIKNVSYVGVHSSDNYKDRKMFSRLKTFLEIAANCNLVLKGCRTKPLSIEYDNTRISKKLAGKKILYNDRAHIIFNGIYHAVTPFMNKVNDMLMDGNTEIDFEKIYKFGRDVEKRINTYDMICRGYGNMDQFSSYLINLATQRICDNRMTANHYKALMAANYPNRVSMHVFDTMIDDLLFVYCPTEEDWKFCMFVIMIDKNIRSLIMNKSLSLMTSRNLFGQNDIGVKLTTLINNKNNSPTSREAVTYFMNVLAGGNVESFCQLLTAEMYARFIDFKVENTYVETEYLDILVLLEVLFAFLITPRLAWWNSHRFGRTLFNLMYTFCNDEWNKWEGEFGVFVKLQRGAWNKVNISIDHYDLNDLLDGVVFSFLVQRQYTQKQLSDYPFISSIYTLIAPLGEYVNLTRKINAKYPFFETVVRGYLPCSAEDYKAASMINDVNTRVNAIGAAVHTVTKNYFSHNTVKTSVKESYNTLLNTIRIASNNLGLLMHYTVAPMLKTMYDSFLFVCDGFDKASPWKRPRMISYSGYNVLQDTGNQNADLINLLKGKGITVPLTPLHCFSKLYTYIAIGVHGVCRNDTVTTTGSFLSRNFYDPNTINILPFDGQEITDLALKIVGHSKRINTVFSIFNYLHKESESDILATVRERLAAFWTTSNGRAVLNEITKTFNCPVERYFEHENAFYTMDSDPRVYHPTLYTSDANGNIDSVQPATCAVHKKYKYGDEYLENMLKVISHVMFDDELPLFRQVEGLAFGYYSASTASPTDFFNVENDTEYFTINLDETPGVFRTTGTDGFSVQLAFTKDNVNHEYINPLSNAIPKIKFILKRLGNMYEHFVIFMKRMIDTKRHMVILTDVVVDYNIVTLSNWKDFKISEENVFDQFVLNRDLNNIQLNFYDTRFIIQNRTDELLDRYIYLSYRNITALKDFVVMGGIFGNPNQAINKLTDIDKDVYCFGERNGQTSKYFISKRDKIKGSTVNFNNHFTYLGPKSETRLPILDIRVSSQL</sequence>
<feature type="region of interest" description="Disordered" evidence="1">
    <location>
        <begin position="1"/>
        <end position="71"/>
    </location>
</feature>
<reference evidence="2 3" key="1">
    <citation type="submission" date="2013-04" db="EMBL/GenBank/DDBJ databases">
        <title>Molecular characterization of segments 1 to 10 of Southern rice black-streaked dwarf virus in Anhui.</title>
        <authorList>
            <person name="Li X.Y."/>
            <person name="He Z.L."/>
            <person name="Jiang T."/>
        </authorList>
    </citation>
    <scope>NUCLEOTIDE SEQUENCE [LARGE SCALE GENOMIC DNA]</scope>
    <source>
        <strain evidence="2">AH-MX8</strain>
    </source>
</reference>
<organismHost>
    <name type="scientific">Triticum aestivum</name>
    <name type="common">Wheat</name>
    <dbReference type="NCBI Taxonomy" id="4565"/>
</organismHost>
<dbReference type="Proteomes" id="UP000170263">
    <property type="component" value="Genome"/>
</dbReference>
<organismHost>
    <name type="scientific">Zea mays</name>
    <name type="common">Maize</name>
    <dbReference type="NCBI Taxonomy" id="4577"/>
</organismHost>
<evidence type="ECO:0000313" key="3">
    <source>
        <dbReference type="Proteomes" id="UP000170263"/>
    </source>
</evidence>
<dbReference type="EMBL" id="HF954986">
    <property type="protein sequence ID" value="CCW59423.1"/>
    <property type="molecule type" value="Genomic_RNA"/>
</dbReference>
<organism evidence="2 3">
    <name type="scientific">Rice black streaked dwarf virus</name>
    <name type="common">RBSDV</name>
    <dbReference type="NCBI Taxonomy" id="10990"/>
    <lineage>
        <taxon>Viruses</taxon>
        <taxon>Riboviria</taxon>
        <taxon>Orthornavirae</taxon>
        <taxon>Duplornaviricota</taxon>
        <taxon>Resentoviricetes</taxon>
        <taxon>Reovirales</taxon>
        <taxon>Spinareoviridae</taxon>
        <taxon>Fijivirus</taxon>
        <taxon>Fijivirus alporyzae</taxon>
    </lineage>
</organism>
<name>A0A060Q787_RBSDV</name>
<organismHost>
    <name type="scientific">Hordeum vulgare</name>
    <name type="common">Barley</name>
    <dbReference type="NCBI Taxonomy" id="4513"/>
</organismHost>
<proteinExistence type="predicted"/>
<accession>A0A060Q787</accession>
<organismHost>
    <name type="scientific">Oryza sativa</name>
    <name type="common">Rice</name>
    <dbReference type="NCBI Taxonomy" id="4530"/>
</organismHost>
<evidence type="ECO:0000313" key="2">
    <source>
        <dbReference type="EMBL" id="CCW59423.1"/>
    </source>
</evidence>
<evidence type="ECO:0000256" key="1">
    <source>
        <dbReference type="SAM" id="MobiDB-lite"/>
    </source>
</evidence>
<reference evidence="2 3" key="2">
    <citation type="submission" date="2013-04" db="EMBL/GenBank/DDBJ databases">
        <title>Virus Molecular Detection of Rice Black-Streaked Dwarf Virus and Southern Rice Black-Streaked Dwarf Virus in Anhui province.</title>
        <authorList>
            <person name="Jiang T."/>
            <person name="Chen L."/>
            <person name="Li X.Y."/>
            <person name="Ding K.J."/>
        </authorList>
    </citation>
    <scope>NUCLEOTIDE SEQUENCE [LARGE SCALE GENOMIC DNA]</scope>
    <source>
        <strain evidence="2">AH-MX8</strain>
    </source>
</reference>
<organismHost>
    <name type="scientific">Avena sativa</name>
    <name type="common">Oat</name>
    <dbReference type="NCBI Taxonomy" id="4498"/>
</organismHost>
<protein>
    <submittedName>
        <fullName evidence="2">Core protein</fullName>
    </submittedName>
</protein>